<reference evidence="1" key="2">
    <citation type="journal article" date="2023" name="IMA Fungus">
        <title>Comparative genomic study of the Penicillium genus elucidates a diverse pangenome and 15 lateral gene transfer events.</title>
        <authorList>
            <person name="Petersen C."/>
            <person name="Sorensen T."/>
            <person name="Nielsen M.R."/>
            <person name="Sondergaard T.E."/>
            <person name="Sorensen J.L."/>
            <person name="Fitzpatrick D.A."/>
            <person name="Frisvad J.C."/>
            <person name="Nielsen K.L."/>
        </authorList>
    </citation>
    <scope>NUCLEOTIDE SEQUENCE</scope>
    <source>
        <strain evidence="1">IBT 15544</strain>
    </source>
</reference>
<comment type="caution">
    <text evidence="1">The sequence shown here is derived from an EMBL/GenBank/DDBJ whole genome shotgun (WGS) entry which is preliminary data.</text>
</comment>
<dbReference type="Proteomes" id="UP001150904">
    <property type="component" value="Unassembled WGS sequence"/>
</dbReference>
<protein>
    <submittedName>
        <fullName evidence="1">Uncharacterized protein</fullName>
    </submittedName>
</protein>
<evidence type="ECO:0000313" key="2">
    <source>
        <dbReference type="Proteomes" id="UP001150904"/>
    </source>
</evidence>
<gene>
    <name evidence="1" type="ORF">N7498_004857</name>
</gene>
<reference evidence="1" key="1">
    <citation type="submission" date="2022-12" db="EMBL/GenBank/DDBJ databases">
        <authorList>
            <person name="Petersen C."/>
        </authorList>
    </citation>
    <scope>NUCLEOTIDE SEQUENCE</scope>
    <source>
        <strain evidence="1">IBT 15544</strain>
    </source>
</reference>
<keyword evidence="2" id="KW-1185">Reference proteome</keyword>
<sequence length="114" mass="12506">MQEKDFRPCSDVQEGPAVHIAGQHLNEFVDSAAEPMDSQVIAVSNSQKILDVAPCESHIDIMTQLVKIHGYLSRHPVSFGESVKHFSERVRDFLSQATGDLSLSSTLVHCCGGR</sequence>
<accession>A0A9W9MMB2</accession>
<name>A0A9W9MMB2_9EURO</name>
<organism evidence="1 2">
    <name type="scientific">Penicillium cinerascens</name>
    <dbReference type="NCBI Taxonomy" id="70096"/>
    <lineage>
        <taxon>Eukaryota</taxon>
        <taxon>Fungi</taxon>
        <taxon>Dikarya</taxon>
        <taxon>Ascomycota</taxon>
        <taxon>Pezizomycotina</taxon>
        <taxon>Eurotiomycetes</taxon>
        <taxon>Eurotiomycetidae</taxon>
        <taxon>Eurotiales</taxon>
        <taxon>Aspergillaceae</taxon>
        <taxon>Penicillium</taxon>
    </lineage>
</organism>
<dbReference type="EMBL" id="JAPQKR010000012">
    <property type="protein sequence ID" value="KAJ5203978.1"/>
    <property type="molecule type" value="Genomic_DNA"/>
</dbReference>
<proteinExistence type="predicted"/>
<dbReference type="AlphaFoldDB" id="A0A9W9MMB2"/>
<dbReference type="RefSeq" id="XP_058308457.1">
    <property type="nucleotide sequence ID" value="XM_058451919.1"/>
</dbReference>
<evidence type="ECO:0000313" key="1">
    <source>
        <dbReference type="EMBL" id="KAJ5203978.1"/>
    </source>
</evidence>
<dbReference type="GeneID" id="83179220"/>